<evidence type="ECO:0000259" key="9">
    <source>
        <dbReference type="Pfam" id="PF01699"/>
    </source>
</evidence>
<evidence type="ECO:0000256" key="7">
    <source>
        <dbReference type="ARBA" id="ARBA00023136"/>
    </source>
</evidence>
<feature type="transmembrane region" description="Helical" evidence="8">
    <location>
        <begin position="249"/>
        <end position="273"/>
    </location>
</feature>
<keyword evidence="3" id="KW-0050">Antiport</keyword>
<keyword evidence="6 8" id="KW-1133">Transmembrane helix</keyword>
<sequence length="352" mass="38779">MKLFTALAVTADDLWRHLCDHSGRWIHLSLTAVQGDGEAFPTRPYLLSLRSILGLLPLLRAGDHSETCHRVIGLSRRFCRGVQGLATVPVWLFPASEQSPSPTNITGRVPSNRSSEEWIWRNPVKFLLVCQSLYSPSTDVVVFQSPVYLVLTLTVPVVDYENYKNNWCRWLNVIHCVTVPLFLMTISHSTYSFIVVLVGQYGTKGDVAALTWMLGPVPLGAVIGAASLALAIAVYATSKHDAAPRYHALFGYMGFATSVGWIYCIANEIVAVIKTVGVVFKLSDAILGLTVLAWGNSVGDFISNLSVARQGYPRMGISACYGGPLLSILWNLHIHNLNYKASCLYTLVKEYM</sequence>
<comment type="subcellular location">
    <subcellularLocation>
        <location evidence="1">Membrane</location>
        <topology evidence="1">Multi-pass membrane protein</topology>
    </subcellularLocation>
</comment>
<feature type="transmembrane region" description="Helical" evidence="8">
    <location>
        <begin position="285"/>
        <end position="307"/>
    </location>
</feature>
<keyword evidence="11" id="KW-1185">Reference proteome</keyword>
<keyword evidence="4" id="KW-0406">Ion transport</keyword>
<dbReference type="EMBL" id="CP092871">
    <property type="protein sequence ID" value="UYV71769.1"/>
    <property type="molecule type" value="Genomic_DNA"/>
</dbReference>
<gene>
    <name evidence="10" type="ORF">LAZ67_9000317</name>
</gene>
<evidence type="ECO:0000256" key="4">
    <source>
        <dbReference type="ARBA" id="ARBA00022568"/>
    </source>
</evidence>
<dbReference type="PANTHER" id="PTHR12266">
    <property type="entry name" value="NA+/CA2+ K+ INDEPENDENT EXCHANGER"/>
    <property type="match status" value="1"/>
</dbReference>
<evidence type="ECO:0000256" key="3">
    <source>
        <dbReference type="ARBA" id="ARBA00022449"/>
    </source>
</evidence>
<dbReference type="Pfam" id="PF01699">
    <property type="entry name" value="Na_Ca_ex"/>
    <property type="match status" value="1"/>
</dbReference>
<keyword evidence="2" id="KW-0813">Transport</keyword>
<accession>A0ABY6KT44</accession>
<feature type="domain" description="Sodium/calcium exchanger membrane region" evidence="9">
    <location>
        <begin position="252"/>
        <end position="329"/>
    </location>
</feature>
<proteinExistence type="predicted"/>
<keyword evidence="5 8" id="KW-0812">Transmembrane</keyword>
<name>A0ABY6KT44_9ARAC</name>
<keyword evidence="4" id="KW-0109">Calcium transport</keyword>
<keyword evidence="4" id="KW-0106">Calcium</keyword>
<reference evidence="10 11" key="1">
    <citation type="submission" date="2022-01" db="EMBL/GenBank/DDBJ databases">
        <title>A chromosomal length assembly of Cordylochernes scorpioides.</title>
        <authorList>
            <person name="Zeh D."/>
            <person name="Zeh J."/>
        </authorList>
    </citation>
    <scope>NUCLEOTIDE SEQUENCE [LARGE SCALE GENOMIC DNA]</scope>
    <source>
        <strain evidence="10">IN4F17</strain>
        <tissue evidence="10">Whole Body</tissue>
    </source>
</reference>
<dbReference type="Proteomes" id="UP001235939">
    <property type="component" value="Chromosome 09"/>
</dbReference>
<organism evidence="10 11">
    <name type="scientific">Cordylochernes scorpioides</name>
    <dbReference type="NCBI Taxonomy" id="51811"/>
    <lineage>
        <taxon>Eukaryota</taxon>
        <taxon>Metazoa</taxon>
        <taxon>Ecdysozoa</taxon>
        <taxon>Arthropoda</taxon>
        <taxon>Chelicerata</taxon>
        <taxon>Arachnida</taxon>
        <taxon>Pseudoscorpiones</taxon>
        <taxon>Cheliferoidea</taxon>
        <taxon>Chernetidae</taxon>
        <taxon>Cordylochernes</taxon>
    </lineage>
</organism>
<evidence type="ECO:0000256" key="5">
    <source>
        <dbReference type="ARBA" id="ARBA00022692"/>
    </source>
</evidence>
<dbReference type="InterPro" id="IPR004837">
    <property type="entry name" value="NaCa_Exmemb"/>
</dbReference>
<evidence type="ECO:0000256" key="2">
    <source>
        <dbReference type="ARBA" id="ARBA00022448"/>
    </source>
</evidence>
<evidence type="ECO:0000256" key="1">
    <source>
        <dbReference type="ARBA" id="ARBA00004141"/>
    </source>
</evidence>
<feature type="transmembrane region" description="Helical" evidence="8">
    <location>
        <begin position="217"/>
        <end position="237"/>
    </location>
</feature>
<protein>
    <submittedName>
        <fullName evidence="10">SLC8B1</fullName>
    </submittedName>
</protein>
<dbReference type="InterPro" id="IPR051359">
    <property type="entry name" value="CaCA_antiporter"/>
</dbReference>
<evidence type="ECO:0000256" key="8">
    <source>
        <dbReference type="SAM" id="Phobius"/>
    </source>
</evidence>
<feature type="transmembrane region" description="Helical" evidence="8">
    <location>
        <begin position="170"/>
        <end position="197"/>
    </location>
</feature>
<evidence type="ECO:0000313" key="11">
    <source>
        <dbReference type="Proteomes" id="UP001235939"/>
    </source>
</evidence>
<keyword evidence="7 8" id="KW-0472">Membrane</keyword>
<dbReference type="InterPro" id="IPR044880">
    <property type="entry name" value="NCX_ion-bd_dom_sf"/>
</dbReference>
<dbReference type="Gene3D" id="1.20.1420.30">
    <property type="entry name" value="NCX, central ion-binding region"/>
    <property type="match status" value="1"/>
</dbReference>
<dbReference type="PANTHER" id="PTHR12266:SF0">
    <property type="entry name" value="MITOCHONDRIAL SODIUM_CALCIUM EXCHANGER PROTEIN"/>
    <property type="match status" value="1"/>
</dbReference>
<evidence type="ECO:0000313" key="10">
    <source>
        <dbReference type="EMBL" id="UYV71769.1"/>
    </source>
</evidence>
<evidence type="ECO:0000256" key="6">
    <source>
        <dbReference type="ARBA" id="ARBA00022989"/>
    </source>
</evidence>